<dbReference type="Gene3D" id="1.20.1550.10">
    <property type="entry name" value="DsbB-like"/>
    <property type="match status" value="1"/>
</dbReference>
<dbReference type="GO" id="GO:0006457">
    <property type="term" value="P:protein folding"/>
    <property type="evidence" value="ECO:0007669"/>
    <property type="project" value="InterPro"/>
</dbReference>
<dbReference type="PIRSF" id="PIRSF033913">
    <property type="entry name" value="S-S_format_DsbB"/>
    <property type="match status" value="1"/>
</dbReference>
<evidence type="ECO:0000256" key="5">
    <source>
        <dbReference type="SAM" id="Phobius"/>
    </source>
</evidence>
<proteinExistence type="predicted"/>
<keyword evidence="4 5" id="KW-0472">Membrane</keyword>
<sequence>MLNVSSRALALGAAAIAALALGAALATEHWGGIVPCALCLVERWPYRIAIVFGLLAAVLPPRVARGFLALFALTMLAGAVLAAVHVGVEQHWWPSPLPECAAPHISGHSLAERLAEMPDRPAKPCDAPTFLIPGLPVSMAAINFIASLGFFIVILDYLVRERGKKR</sequence>
<gene>
    <name evidence="6" type="ORF">ENY07_08465</name>
</gene>
<dbReference type="SUPFAM" id="SSF158442">
    <property type="entry name" value="DsbB-like"/>
    <property type="match status" value="1"/>
</dbReference>
<accession>A0A8J4HB66</accession>
<dbReference type="InterPro" id="IPR003752">
    <property type="entry name" value="DiS_bond_form_DsbB/BdbC"/>
</dbReference>
<evidence type="ECO:0000256" key="4">
    <source>
        <dbReference type="ARBA" id="ARBA00023136"/>
    </source>
</evidence>
<dbReference type="EMBL" id="DTQM01000170">
    <property type="protein sequence ID" value="HGC43234.1"/>
    <property type="molecule type" value="Genomic_DNA"/>
</dbReference>
<comment type="caution">
    <text evidence="6">The sequence shown here is derived from an EMBL/GenBank/DDBJ whole genome shotgun (WGS) entry which is preliminary data.</text>
</comment>
<organism evidence="6">
    <name type="scientific">Acidicaldus sp</name>
    <dbReference type="NCBI Taxonomy" id="1872105"/>
    <lineage>
        <taxon>Bacteria</taxon>
        <taxon>Pseudomonadati</taxon>
        <taxon>Pseudomonadota</taxon>
        <taxon>Alphaproteobacteria</taxon>
        <taxon>Acetobacterales</taxon>
        <taxon>Acetobacteraceae</taxon>
        <taxon>Acidicaldus</taxon>
    </lineage>
</organism>
<evidence type="ECO:0000256" key="2">
    <source>
        <dbReference type="ARBA" id="ARBA00022692"/>
    </source>
</evidence>
<evidence type="ECO:0000256" key="3">
    <source>
        <dbReference type="ARBA" id="ARBA00022989"/>
    </source>
</evidence>
<dbReference type="InterPro" id="IPR023380">
    <property type="entry name" value="DsbB-like_sf"/>
</dbReference>
<evidence type="ECO:0000256" key="1">
    <source>
        <dbReference type="ARBA" id="ARBA00004141"/>
    </source>
</evidence>
<protein>
    <submittedName>
        <fullName evidence="6">Disulfide bond formation protein B</fullName>
    </submittedName>
</protein>
<dbReference type="AlphaFoldDB" id="A0A8J4HB66"/>
<reference evidence="6" key="1">
    <citation type="journal article" date="2020" name="mSystems">
        <title>Genome- and Community-Level Interaction Insights into Carbon Utilization and Element Cycling Functions of Hydrothermarchaeota in Hydrothermal Sediment.</title>
        <authorList>
            <person name="Zhou Z."/>
            <person name="Liu Y."/>
            <person name="Xu W."/>
            <person name="Pan J."/>
            <person name="Luo Z.H."/>
            <person name="Li M."/>
        </authorList>
    </citation>
    <scope>NUCLEOTIDE SEQUENCE</scope>
    <source>
        <strain evidence="6">SpSt-997</strain>
    </source>
</reference>
<comment type="subcellular location">
    <subcellularLocation>
        <location evidence="1">Membrane</location>
        <topology evidence="1">Multi-pass membrane protein</topology>
    </subcellularLocation>
</comment>
<dbReference type="GO" id="GO:0015035">
    <property type="term" value="F:protein-disulfide reductase activity"/>
    <property type="evidence" value="ECO:0007669"/>
    <property type="project" value="InterPro"/>
</dbReference>
<keyword evidence="2 5" id="KW-0812">Transmembrane</keyword>
<name>A0A8J4HB66_9PROT</name>
<feature type="transmembrane region" description="Helical" evidence="5">
    <location>
        <begin position="67"/>
        <end position="88"/>
    </location>
</feature>
<dbReference type="InterPro" id="IPR024199">
    <property type="entry name" value="Uncharacterised_DsbB"/>
</dbReference>
<dbReference type="Pfam" id="PF02600">
    <property type="entry name" value="DsbB"/>
    <property type="match status" value="1"/>
</dbReference>
<feature type="transmembrane region" description="Helical" evidence="5">
    <location>
        <begin position="137"/>
        <end position="159"/>
    </location>
</feature>
<evidence type="ECO:0000313" key="6">
    <source>
        <dbReference type="EMBL" id="HGC43234.1"/>
    </source>
</evidence>
<dbReference type="GO" id="GO:0016020">
    <property type="term" value="C:membrane"/>
    <property type="evidence" value="ECO:0007669"/>
    <property type="project" value="UniProtKB-SubCell"/>
</dbReference>
<keyword evidence="3 5" id="KW-1133">Transmembrane helix</keyword>
<feature type="transmembrane region" description="Helical" evidence="5">
    <location>
        <begin position="44"/>
        <end position="60"/>
    </location>
</feature>